<evidence type="ECO:0000256" key="6">
    <source>
        <dbReference type="ARBA" id="ARBA00022723"/>
    </source>
</evidence>
<dbReference type="STRING" id="443156.SAMN04489867_1407"/>
<dbReference type="InterPro" id="IPR006656">
    <property type="entry name" value="Mopterin_OxRdtase"/>
</dbReference>
<dbReference type="InterPro" id="IPR041953">
    <property type="entry name" value="YdeP_MopB"/>
</dbReference>
<feature type="region of interest" description="Disordered" evidence="10">
    <location>
        <begin position="1"/>
        <end position="35"/>
    </location>
</feature>
<evidence type="ECO:0000256" key="10">
    <source>
        <dbReference type="SAM" id="MobiDB-lite"/>
    </source>
</evidence>
<dbReference type="Gene3D" id="3.40.50.740">
    <property type="match status" value="1"/>
</dbReference>
<evidence type="ECO:0000256" key="7">
    <source>
        <dbReference type="ARBA" id="ARBA00023002"/>
    </source>
</evidence>
<dbReference type="NCBIfam" id="TIGR01701">
    <property type="entry name" value="Fdhalpha-like"/>
    <property type="match status" value="1"/>
</dbReference>
<dbReference type="GO" id="GO:0008863">
    <property type="term" value="F:formate dehydrogenase (NAD+) activity"/>
    <property type="evidence" value="ECO:0007669"/>
    <property type="project" value="InterPro"/>
</dbReference>
<dbReference type="PANTHER" id="PTHR43105">
    <property type="entry name" value="RESPIRATORY NITRATE REDUCTASE"/>
    <property type="match status" value="1"/>
</dbReference>
<evidence type="ECO:0000256" key="5">
    <source>
        <dbReference type="ARBA" id="ARBA00022505"/>
    </source>
</evidence>
<dbReference type="Pfam" id="PF01568">
    <property type="entry name" value="Molydop_binding"/>
    <property type="match status" value="1"/>
</dbReference>
<evidence type="ECO:0000313" key="14">
    <source>
        <dbReference type="Proteomes" id="UP000199077"/>
    </source>
</evidence>
<dbReference type="SUPFAM" id="SSF50692">
    <property type="entry name" value="ADC-like"/>
    <property type="match status" value="1"/>
</dbReference>
<evidence type="ECO:0000259" key="12">
    <source>
        <dbReference type="Pfam" id="PF01568"/>
    </source>
</evidence>
<comment type="similarity">
    <text evidence="3">Belongs to the prokaryotic molybdopterin-containing oxidoreductase family.</text>
</comment>
<keyword evidence="8" id="KW-0408">Iron</keyword>
<feature type="compositionally biased region" description="Basic and acidic residues" evidence="10">
    <location>
        <begin position="1"/>
        <end position="21"/>
    </location>
</feature>
<keyword evidence="9" id="KW-0411">Iron-sulfur</keyword>
<dbReference type="InterPro" id="IPR006657">
    <property type="entry name" value="MoPterin_dinucl-bd_dom"/>
</dbReference>
<organism evidence="13 14">
    <name type="scientific">Pedococcus dokdonensis</name>
    <dbReference type="NCBI Taxonomy" id="443156"/>
    <lineage>
        <taxon>Bacteria</taxon>
        <taxon>Bacillati</taxon>
        <taxon>Actinomycetota</taxon>
        <taxon>Actinomycetes</taxon>
        <taxon>Micrococcales</taxon>
        <taxon>Intrasporangiaceae</taxon>
        <taxon>Pedococcus</taxon>
    </lineage>
</organism>
<dbReference type="GO" id="GO:0051539">
    <property type="term" value="F:4 iron, 4 sulfur cluster binding"/>
    <property type="evidence" value="ECO:0007669"/>
    <property type="project" value="UniProtKB-KW"/>
</dbReference>
<keyword evidence="4" id="KW-0004">4Fe-4S</keyword>
<name>A0A1H0PYT2_9MICO</name>
<dbReference type="AlphaFoldDB" id="A0A1H0PYT2"/>
<feature type="domain" description="Molybdopterin dinucleotide-binding" evidence="12">
    <location>
        <begin position="666"/>
        <end position="770"/>
    </location>
</feature>
<comment type="cofactor">
    <cofactor evidence="1">
        <name>Mo-bis(molybdopterin guanine dinucleotide)</name>
        <dbReference type="ChEBI" id="CHEBI:60539"/>
    </cofactor>
</comment>
<gene>
    <name evidence="13" type="ORF">SAMN04489867_1407</name>
</gene>
<evidence type="ECO:0000313" key="13">
    <source>
        <dbReference type="EMBL" id="SDP09656.1"/>
    </source>
</evidence>
<dbReference type="Gene3D" id="3.40.228.10">
    <property type="entry name" value="Dimethylsulfoxide Reductase, domain 2"/>
    <property type="match status" value="1"/>
</dbReference>
<sequence>MADLHRRDQHADTATEPEDRAASVVDPTGAVDAHDPKQWAAGLPAVANSFRHGIEQMGLPRTARVFGRLNQDQGFDCPSCAWPDPEADHRHVAEFCESGAKAVAWEATKRRVDREFFAKHSVADLDEQSEWWLGQQGRLTEPMHLRAGGTHYEPVSWDEANAIMAGHLRGLPSPDDAVFYTSGRTSNEAAFLYQLMVRAYGTNNLPDCSNMCHESSGTAMSEQIGIGKGAVTLESLERAELIVIAGQNPGTNAPRMLTHLERAKQNGAVIVAVNPLPEAGLIRFKNPQTPRGLVGPGTALADDHLQIRLGGDHALFRAVGHLLVQAELAAPGSVVDRAFVEAHTAGYDDYVEAVREIDWDATELATGLQRVEIEALAKRFTDSSATVVCWAMGLTQHVHAVMTIQEIVNVLLLQGNIGKDGAGPCPVRGHSNVQGDRTMGIWEQMPQPFLDALGSEFGFTPPTKHGVDATATVQRLRDKSVRVFFGMGGNFAMATPDTPVVHAGLRACDLTVHVSTKLNRSHTVTGTEALILPCLGRTDRDATARGDQGVTVEDSQGQVHLSQGRLEPPSQDCRSEVAIVAGLAHHLVPGVGTVDWRGLADDNDRIRDHISRVVPHFGDYNDRVREPGGFLLPHKPRDRREFDTPSGKAEFLAGSVPPLELPEGRLLLQTIRSHDQFNTTVYGHADRYRGISGNRRVVLVNPDDLHRLGFHAGQVVDVVSEFEGVDRRAEGFTLVAYPTAADCAAAYYPETNVLMSADHVALRSNTPVAKALVVRFEAR</sequence>
<dbReference type="SUPFAM" id="SSF53706">
    <property type="entry name" value="Formate dehydrogenase/DMSO reductase, domains 1-3"/>
    <property type="match status" value="1"/>
</dbReference>
<dbReference type="CDD" id="cd02787">
    <property type="entry name" value="MopB_CT_ydeP"/>
    <property type="match status" value="1"/>
</dbReference>
<protein>
    <submittedName>
        <fullName evidence="13">Oxidoreductase alpha (Molybdopterin) subunit</fullName>
    </submittedName>
</protein>
<proteinExistence type="inferred from homology"/>
<dbReference type="CDD" id="cd02767">
    <property type="entry name" value="MopB_ydeP"/>
    <property type="match status" value="1"/>
</dbReference>
<evidence type="ECO:0000256" key="8">
    <source>
        <dbReference type="ARBA" id="ARBA00023004"/>
    </source>
</evidence>
<feature type="domain" description="Molybdopterin oxidoreductase" evidence="11">
    <location>
        <begin position="138"/>
        <end position="514"/>
    </location>
</feature>
<keyword evidence="5" id="KW-0500">Molybdenum</keyword>
<evidence type="ECO:0000256" key="1">
    <source>
        <dbReference type="ARBA" id="ARBA00001942"/>
    </source>
</evidence>
<keyword evidence="6" id="KW-0479">Metal-binding</keyword>
<dbReference type="EMBL" id="LT629711">
    <property type="protein sequence ID" value="SDP09656.1"/>
    <property type="molecule type" value="Genomic_DNA"/>
</dbReference>
<keyword evidence="7" id="KW-0560">Oxidoreductase</keyword>
<evidence type="ECO:0000256" key="2">
    <source>
        <dbReference type="ARBA" id="ARBA00001966"/>
    </source>
</evidence>
<dbReference type="PIRSF" id="PIRSF000144">
    <property type="entry name" value="CbbBc"/>
    <property type="match status" value="1"/>
</dbReference>
<dbReference type="OrthoDB" id="9759518at2"/>
<dbReference type="GO" id="GO:0043546">
    <property type="term" value="F:molybdopterin cofactor binding"/>
    <property type="evidence" value="ECO:0007669"/>
    <property type="project" value="InterPro"/>
</dbReference>
<evidence type="ECO:0000256" key="3">
    <source>
        <dbReference type="ARBA" id="ARBA00010312"/>
    </source>
</evidence>
<dbReference type="RefSeq" id="WP_091783349.1">
    <property type="nucleotide sequence ID" value="NZ_LT629711.1"/>
</dbReference>
<dbReference type="Pfam" id="PF00384">
    <property type="entry name" value="Molybdopterin"/>
    <property type="match status" value="1"/>
</dbReference>
<dbReference type="InterPro" id="IPR037951">
    <property type="entry name" value="MopB_CT_YdeP"/>
</dbReference>
<dbReference type="Proteomes" id="UP000199077">
    <property type="component" value="Chromosome I"/>
</dbReference>
<keyword evidence="14" id="KW-1185">Reference proteome</keyword>
<dbReference type="GO" id="GO:0016020">
    <property type="term" value="C:membrane"/>
    <property type="evidence" value="ECO:0007669"/>
    <property type="project" value="TreeGrafter"/>
</dbReference>
<dbReference type="InterPro" id="IPR009010">
    <property type="entry name" value="Asp_de-COase-like_dom_sf"/>
</dbReference>
<dbReference type="PANTHER" id="PTHR43105:SF4">
    <property type="entry name" value="PROTEIN YDEP"/>
    <property type="match status" value="1"/>
</dbReference>
<accession>A0A1H0PYT2</accession>
<reference evidence="14" key="1">
    <citation type="submission" date="2016-10" db="EMBL/GenBank/DDBJ databases">
        <authorList>
            <person name="Varghese N."/>
            <person name="Submissions S."/>
        </authorList>
    </citation>
    <scope>NUCLEOTIDE SEQUENCE [LARGE SCALE GENOMIC DNA]</scope>
    <source>
        <strain evidence="14">DSM 22329</strain>
    </source>
</reference>
<evidence type="ECO:0000256" key="4">
    <source>
        <dbReference type="ARBA" id="ARBA00022485"/>
    </source>
</evidence>
<evidence type="ECO:0000259" key="11">
    <source>
        <dbReference type="Pfam" id="PF00384"/>
    </source>
</evidence>
<evidence type="ECO:0000256" key="9">
    <source>
        <dbReference type="ARBA" id="ARBA00023014"/>
    </source>
</evidence>
<dbReference type="InterPro" id="IPR010046">
    <property type="entry name" value="Mopterin_OxRdtse_a_bac"/>
</dbReference>
<feature type="region of interest" description="Disordered" evidence="10">
    <location>
        <begin position="542"/>
        <end position="570"/>
    </location>
</feature>
<comment type="cofactor">
    <cofactor evidence="2">
        <name>[4Fe-4S] cluster</name>
        <dbReference type="ChEBI" id="CHEBI:49883"/>
    </cofactor>
</comment>
<dbReference type="GO" id="GO:0030151">
    <property type="term" value="F:molybdenum ion binding"/>
    <property type="evidence" value="ECO:0007669"/>
    <property type="project" value="InterPro"/>
</dbReference>
<dbReference type="InterPro" id="IPR050123">
    <property type="entry name" value="Prok_molybdopt-oxidoreductase"/>
</dbReference>